<evidence type="ECO:0000256" key="1">
    <source>
        <dbReference type="SAM" id="Phobius"/>
    </source>
</evidence>
<dbReference type="SMART" id="SM00267">
    <property type="entry name" value="GGDEF"/>
    <property type="match status" value="1"/>
</dbReference>
<feature type="transmembrane region" description="Helical" evidence="1">
    <location>
        <begin position="256"/>
        <end position="274"/>
    </location>
</feature>
<dbReference type="InterPro" id="IPR052163">
    <property type="entry name" value="DGC-Regulatory_Protein"/>
</dbReference>
<dbReference type="Pfam" id="PF00990">
    <property type="entry name" value="GGDEF"/>
    <property type="match status" value="1"/>
</dbReference>
<dbReference type="PANTHER" id="PTHR46663:SF4">
    <property type="entry name" value="DIGUANYLATE CYCLASE DGCT-RELATED"/>
    <property type="match status" value="1"/>
</dbReference>
<dbReference type="InterPro" id="IPR043128">
    <property type="entry name" value="Rev_trsase/Diguanyl_cyclase"/>
</dbReference>
<feature type="transmembrane region" description="Helical" evidence="1">
    <location>
        <begin position="280"/>
        <end position="299"/>
    </location>
</feature>
<gene>
    <name evidence="3" type="ORF">Adu01nite_01330</name>
</gene>
<keyword evidence="4" id="KW-1185">Reference proteome</keyword>
<feature type="transmembrane region" description="Helical" evidence="1">
    <location>
        <begin position="186"/>
        <end position="205"/>
    </location>
</feature>
<evidence type="ECO:0000313" key="4">
    <source>
        <dbReference type="Proteomes" id="UP000637628"/>
    </source>
</evidence>
<sequence>MPLLRGYAALTGAIVATYLVWPYDLRGWPFLLVTLSVLPPLVAALRRAPRGARQAWWALLAGMVSYTVGNLIWLWLVTWGGRTSGDGSFADVFMTLGGVGTLAAALVVIVQRGRGDTGGIIDSVITAVALSGLLWDTVMLPAMTAHDIPASQQIGTFLNVFMMAGSLGAMIRITAVADRRLAPVRLLTLGIAISLVGSVSGAIALDPNGLRADWTNMVYLAAYAALGCAALHPAVSEVTTRGPKPVDDLSTGRLTFLGFMLALAPLVGGGRAIIGLPTDGVLIALSSAGLIPLVMVRIARLSAARRQAEQALHRLATSDPLTGLPNRAACVDRIDQELRTGDLDLAVLFCDLDGFKPVNDRLGHAAGDDLLIAVAEHLRAGLRGSDLVSRFGGDEFVVICRGPGAVEAMSERIRALAARELVAAGEQVRIGVSVGVAHALPGDSTDDLLTRADLAMYRAKKSKTIGALSLVTA</sequence>
<dbReference type="SUPFAM" id="SSF55073">
    <property type="entry name" value="Nucleotide cyclase"/>
    <property type="match status" value="1"/>
</dbReference>
<evidence type="ECO:0000259" key="2">
    <source>
        <dbReference type="PROSITE" id="PS50887"/>
    </source>
</evidence>
<dbReference type="Proteomes" id="UP000637628">
    <property type="component" value="Unassembled WGS sequence"/>
</dbReference>
<evidence type="ECO:0000313" key="3">
    <source>
        <dbReference type="EMBL" id="GID98782.1"/>
    </source>
</evidence>
<dbReference type="InterPro" id="IPR029787">
    <property type="entry name" value="Nucleotide_cyclase"/>
</dbReference>
<name>A0ABQ3YMJ7_9ACTN</name>
<feature type="transmembrane region" description="Helical" evidence="1">
    <location>
        <begin position="217"/>
        <end position="235"/>
    </location>
</feature>
<proteinExistence type="predicted"/>
<accession>A0ABQ3YMJ7</accession>
<dbReference type="CDD" id="cd01949">
    <property type="entry name" value="GGDEF"/>
    <property type="match status" value="1"/>
</dbReference>
<feature type="domain" description="GGDEF" evidence="2">
    <location>
        <begin position="343"/>
        <end position="473"/>
    </location>
</feature>
<keyword evidence="1" id="KW-1133">Transmembrane helix</keyword>
<keyword evidence="1" id="KW-0472">Membrane</keyword>
<organism evidence="3 4">
    <name type="scientific">Paractinoplanes durhamensis</name>
    <dbReference type="NCBI Taxonomy" id="113563"/>
    <lineage>
        <taxon>Bacteria</taxon>
        <taxon>Bacillati</taxon>
        <taxon>Actinomycetota</taxon>
        <taxon>Actinomycetes</taxon>
        <taxon>Micromonosporales</taxon>
        <taxon>Micromonosporaceae</taxon>
        <taxon>Paractinoplanes</taxon>
    </lineage>
</organism>
<dbReference type="PANTHER" id="PTHR46663">
    <property type="entry name" value="DIGUANYLATE CYCLASE DGCT-RELATED"/>
    <property type="match status" value="1"/>
</dbReference>
<feature type="transmembrane region" description="Helical" evidence="1">
    <location>
        <begin position="117"/>
        <end position="135"/>
    </location>
</feature>
<dbReference type="PROSITE" id="PS50887">
    <property type="entry name" value="GGDEF"/>
    <property type="match status" value="1"/>
</dbReference>
<keyword evidence="1" id="KW-0812">Transmembrane</keyword>
<feature type="transmembrane region" description="Helical" evidence="1">
    <location>
        <begin position="57"/>
        <end position="76"/>
    </location>
</feature>
<protein>
    <recommendedName>
        <fullName evidence="2">GGDEF domain-containing protein</fullName>
    </recommendedName>
</protein>
<feature type="transmembrane region" description="Helical" evidence="1">
    <location>
        <begin position="155"/>
        <end position="174"/>
    </location>
</feature>
<dbReference type="Gene3D" id="3.30.70.270">
    <property type="match status" value="1"/>
</dbReference>
<feature type="transmembrane region" description="Helical" evidence="1">
    <location>
        <begin position="88"/>
        <end position="110"/>
    </location>
</feature>
<feature type="transmembrane region" description="Helical" evidence="1">
    <location>
        <begin position="29"/>
        <end position="45"/>
    </location>
</feature>
<feature type="transmembrane region" description="Helical" evidence="1">
    <location>
        <begin position="7"/>
        <end position="23"/>
    </location>
</feature>
<dbReference type="NCBIfam" id="TIGR00254">
    <property type="entry name" value="GGDEF"/>
    <property type="match status" value="1"/>
</dbReference>
<dbReference type="EMBL" id="BOML01000002">
    <property type="protein sequence ID" value="GID98782.1"/>
    <property type="molecule type" value="Genomic_DNA"/>
</dbReference>
<dbReference type="RefSeq" id="WP_203724204.1">
    <property type="nucleotide sequence ID" value="NZ_BAAATX010000008.1"/>
</dbReference>
<reference evidence="3 4" key="1">
    <citation type="submission" date="2021-01" db="EMBL/GenBank/DDBJ databases">
        <title>Whole genome shotgun sequence of Actinoplanes durhamensis NBRC 14914.</title>
        <authorList>
            <person name="Komaki H."/>
            <person name="Tamura T."/>
        </authorList>
    </citation>
    <scope>NUCLEOTIDE SEQUENCE [LARGE SCALE GENOMIC DNA]</scope>
    <source>
        <strain evidence="3 4">NBRC 14914</strain>
    </source>
</reference>
<dbReference type="InterPro" id="IPR000160">
    <property type="entry name" value="GGDEF_dom"/>
</dbReference>
<comment type="caution">
    <text evidence="3">The sequence shown here is derived from an EMBL/GenBank/DDBJ whole genome shotgun (WGS) entry which is preliminary data.</text>
</comment>